<dbReference type="FunFam" id="1.10.510.10:FF:000008">
    <property type="entry name" value="Non-specific serine/threonine protein kinase"/>
    <property type="match status" value="1"/>
</dbReference>
<evidence type="ECO:0000256" key="2">
    <source>
        <dbReference type="ARBA" id="ARBA00022679"/>
    </source>
</evidence>
<keyword evidence="1" id="KW-0723">Serine/threonine-protein kinase</keyword>
<organism evidence="9 10">
    <name type="scientific">Stentor coeruleus</name>
    <dbReference type="NCBI Taxonomy" id="5963"/>
    <lineage>
        <taxon>Eukaryota</taxon>
        <taxon>Sar</taxon>
        <taxon>Alveolata</taxon>
        <taxon>Ciliophora</taxon>
        <taxon>Postciliodesmatophora</taxon>
        <taxon>Heterotrichea</taxon>
        <taxon>Heterotrichida</taxon>
        <taxon>Stentoridae</taxon>
        <taxon>Stentor</taxon>
    </lineage>
</organism>
<dbReference type="InterPro" id="IPR000719">
    <property type="entry name" value="Prot_kinase_dom"/>
</dbReference>
<sequence>MGQLIPIEQSAFKSLAKEKHHYRSSTVMHKKTRLPLKTIRIRYYHNEKVVYLEDNFLTCGWLLSEAIRLFPEAHPIVALRTADNIDVIDVWLQDFERSLNIIKDNTTLIPISGQGILADISMSWFEPVAVLGKGGFSNVFLVRKRDTGYLYALKVMQKDFILKENKAKHVIAECSIMRKLSHPFINQLRWAFQTNFELLMVTDFCPGGELFFHLHNLGRFTEDQARFYFSEIILAIEYLHRQRIIFRDLKPENTLIDIDGHIKLIDFGSAKVDLGDRQNSFCGTHEYLSPEMIKRNGYNKSVDFYSLGSFLYEMLTGFPPFWDKDKTKLYDKILNEDIKIPKYLSRNAQTLVRGLLRKDPMLRIGSILGIKEVKCHPWLENVNWESVYNKTVIPPFRPNSSKSNFETENILASIKDPVFDRVGFFSPAKDMVFEDFYYVSEEKTKNHELTVTWDIEDQTEISKSFIEMSPMRTCKECESPELSKMPLNTSYVKMLDFKCQKIGPELTCAKVKQKFLKKDKSTSNAIEPRKSESIQCSKSFVNSRKSVYNPRLGMD</sequence>
<dbReference type="Gene3D" id="3.30.200.20">
    <property type="entry name" value="Phosphorylase Kinase, domain 1"/>
    <property type="match status" value="1"/>
</dbReference>
<keyword evidence="10" id="KW-1185">Reference proteome</keyword>
<evidence type="ECO:0000256" key="3">
    <source>
        <dbReference type="ARBA" id="ARBA00022741"/>
    </source>
</evidence>
<evidence type="ECO:0000259" key="8">
    <source>
        <dbReference type="PROSITE" id="PS51285"/>
    </source>
</evidence>
<dbReference type="InterPro" id="IPR017441">
    <property type="entry name" value="Protein_kinase_ATP_BS"/>
</dbReference>
<feature type="domain" description="Protein kinase" evidence="7">
    <location>
        <begin position="125"/>
        <end position="379"/>
    </location>
</feature>
<evidence type="ECO:0000313" key="9">
    <source>
        <dbReference type="EMBL" id="OMJ84043.1"/>
    </source>
</evidence>
<dbReference type="PROSITE" id="PS00107">
    <property type="entry name" value="PROTEIN_KINASE_ATP"/>
    <property type="match status" value="1"/>
</dbReference>
<dbReference type="PANTHER" id="PTHR24351">
    <property type="entry name" value="RIBOSOMAL PROTEIN S6 KINASE"/>
    <property type="match status" value="1"/>
</dbReference>
<dbReference type="CDD" id="cd05123">
    <property type="entry name" value="STKc_AGC"/>
    <property type="match status" value="1"/>
</dbReference>
<evidence type="ECO:0000256" key="5">
    <source>
        <dbReference type="ARBA" id="ARBA00022840"/>
    </source>
</evidence>
<dbReference type="Gene3D" id="1.10.510.10">
    <property type="entry name" value="Transferase(Phosphotransferase) domain 1"/>
    <property type="match status" value="1"/>
</dbReference>
<evidence type="ECO:0008006" key="11">
    <source>
        <dbReference type="Google" id="ProtNLM"/>
    </source>
</evidence>
<protein>
    <recommendedName>
        <fullName evidence="11">Protein kinase domain-containing protein</fullName>
    </recommendedName>
</protein>
<name>A0A1R2C4U5_9CILI</name>
<dbReference type="InterPro" id="IPR011009">
    <property type="entry name" value="Kinase-like_dom_sf"/>
</dbReference>
<dbReference type="AlphaFoldDB" id="A0A1R2C4U5"/>
<evidence type="ECO:0000256" key="6">
    <source>
        <dbReference type="PROSITE-ProRule" id="PRU10141"/>
    </source>
</evidence>
<gene>
    <name evidence="9" type="ORF">SteCoe_14912</name>
</gene>
<feature type="binding site" evidence="6">
    <location>
        <position position="163"/>
    </location>
    <ligand>
        <name>ATP</name>
        <dbReference type="ChEBI" id="CHEBI:30616"/>
    </ligand>
</feature>
<keyword evidence="2" id="KW-0808">Transferase</keyword>
<dbReference type="PROSITE" id="PS51285">
    <property type="entry name" value="AGC_KINASE_CTER"/>
    <property type="match status" value="1"/>
</dbReference>
<dbReference type="InterPro" id="IPR000961">
    <property type="entry name" value="AGC-kinase_C"/>
</dbReference>
<dbReference type="Proteomes" id="UP000187209">
    <property type="component" value="Unassembled WGS sequence"/>
</dbReference>
<evidence type="ECO:0000256" key="1">
    <source>
        <dbReference type="ARBA" id="ARBA00022527"/>
    </source>
</evidence>
<reference evidence="9 10" key="1">
    <citation type="submission" date="2016-11" db="EMBL/GenBank/DDBJ databases">
        <title>The macronuclear genome of Stentor coeruleus: a giant cell with tiny introns.</title>
        <authorList>
            <person name="Slabodnick M."/>
            <person name="Ruby J.G."/>
            <person name="Reiff S.B."/>
            <person name="Swart E.C."/>
            <person name="Gosai S."/>
            <person name="Prabakaran S."/>
            <person name="Witkowska E."/>
            <person name="Larue G.E."/>
            <person name="Fisher S."/>
            <person name="Freeman R.M."/>
            <person name="Gunawardena J."/>
            <person name="Chu W."/>
            <person name="Stover N.A."/>
            <person name="Gregory B.D."/>
            <person name="Nowacki M."/>
            <person name="Derisi J."/>
            <person name="Roy S.W."/>
            <person name="Marshall W.F."/>
            <person name="Sood P."/>
        </authorList>
    </citation>
    <scope>NUCLEOTIDE SEQUENCE [LARGE SCALE GENOMIC DNA]</scope>
    <source>
        <strain evidence="9">WM001</strain>
    </source>
</reference>
<keyword evidence="4" id="KW-0418">Kinase</keyword>
<evidence type="ECO:0000313" key="10">
    <source>
        <dbReference type="Proteomes" id="UP000187209"/>
    </source>
</evidence>
<dbReference type="InterPro" id="IPR045270">
    <property type="entry name" value="STKc_AGC"/>
</dbReference>
<dbReference type="GO" id="GO:0004674">
    <property type="term" value="F:protein serine/threonine kinase activity"/>
    <property type="evidence" value="ECO:0007669"/>
    <property type="project" value="UniProtKB-KW"/>
</dbReference>
<accession>A0A1R2C4U5</accession>
<dbReference type="FunFam" id="3.30.200.20:FF:000042">
    <property type="entry name" value="Aurora kinase A"/>
    <property type="match status" value="1"/>
</dbReference>
<dbReference type="EMBL" id="MPUH01000282">
    <property type="protein sequence ID" value="OMJ84043.1"/>
    <property type="molecule type" value="Genomic_DNA"/>
</dbReference>
<feature type="domain" description="AGC-kinase C-terminal" evidence="8">
    <location>
        <begin position="380"/>
        <end position="448"/>
    </location>
</feature>
<proteinExistence type="predicted"/>
<keyword evidence="3 6" id="KW-0547">Nucleotide-binding</keyword>
<dbReference type="SUPFAM" id="SSF56112">
    <property type="entry name" value="Protein kinase-like (PK-like)"/>
    <property type="match status" value="1"/>
</dbReference>
<dbReference type="PROSITE" id="PS50011">
    <property type="entry name" value="PROTEIN_KINASE_DOM"/>
    <property type="match status" value="1"/>
</dbReference>
<dbReference type="Pfam" id="PF00069">
    <property type="entry name" value="Pkinase"/>
    <property type="match status" value="1"/>
</dbReference>
<evidence type="ECO:0000259" key="7">
    <source>
        <dbReference type="PROSITE" id="PS50011"/>
    </source>
</evidence>
<dbReference type="GO" id="GO:0005524">
    <property type="term" value="F:ATP binding"/>
    <property type="evidence" value="ECO:0007669"/>
    <property type="project" value="UniProtKB-UniRule"/>
</dbReference>
<dbReference type="OrthoDB" id="413209at2759"/>
<comment type="caution">
    <text evidence="9">The sequence shown here is derived from an EMBL/GenBank/DDBJ whole genome shotgun (WGS) entry which is preliminary data.</text>
</comment>
<keyword evidence="5 6" id="KW-0067">ATP-binding</keyword>
<dbReference type="SMART" id="SM00220">
    <property type="entry name" value="S_TKc"/>
    <property type="match status" value="1"/>
</dbReference>
<evidence type="ECO:0000256" key="4">
    <source>
        <dbReference type="ARBA" id="ARBA00022777"/>
    </source>
</evidence>